<keyword evidence="2 5" id="KW-0812">Transmembrane</keyword>
<evidence type="ECO:0000256" key="5">
    <source>
        <dbReference type="SAM" id="Phobius"/>
    </source>
</evidence>
<organism evidence="6 7">
    <name type="scientific">Aspergillus pseudoustus</name>
    <dbReference type="NCBI Taxonomy" id="1810923"/>
    <lineage>
        <taxon>Eukaryota</taxon>
        <taxon>Fungi</taxon>
        <taxon>Dikarya</taxon>
        <taxon>Ascomycota</taxon>
        <taxon>Pezizomycotina</taxon>
        <taxon>Eurotiomycetes</taxon>
        <taxon>Eurotiomycetidae</taxon>
        <taxon>Eurotiales</taxon>
        <taxon>Aspergillaceae</taxon>
        <taxon>Aspergillus</taxon>
        <taxon>Aspergillus subgen. Nidulantes</taxon>
    </lineage>
</organism>
<evidence type="ECO:0000313" key="7">
    <source>
        <dbReference type="Proteomes" id="UP001610446"/>
    </source>
</evidence>
<keyword evidence="4 5" id="KW-0472">Membrane</keyword>
<evidence type="ECO:0008006" key="8">
    <source>
        <dbReference type="Google" id="ProtNLM"/>
    </source>
</evidence>
<dbReference type="EMBL" id="JBFXLU010000064">
    <property type="protein sequence ID" value="KAL2846377.1"/>
    <property type="molecule type" value="Genomic_DNA"/>
</dbReference>
<dbReference type="InterPro" id="IPR050360">
    <property type="entry name" value="MFS_Sugar_Transporters"/>
</dbReference>
<dbReference type="InterPro" id="IPR005828">
    <property type="entry name" value="MFS_sugar_transport-like"/>
</dbReference>
<feature type="transmembrane region" description="Helical" evidence="5">
    <location>
        <begin position="89"/>
        <end position="111"/>
    </location>
</feature>
<dbReference type="Proteomes" id="UP001610446">
    <property type="component" value="Unassembled WGS sequence"/>
</dbReference>
<comment type="subcellular location">
    <subcellularLocation>
        <location evidence="1">Membrane</location>
        <topology evidence="1">Multi-pass membrane protein</topology>
    </subcellularLocation>
</comment>
<keyword evidence="3 5" id="KW-1133">Transmembrane helix</keyword>
<gene>
    <name evidence="6" type="ORF">BJY01DRAFT_247281</name>
</gene>
<evidence type="ECO:0000313" key="6">
    <source>
        <dbReference type="EMBL" id="KAL2846377.1"/>
    </source>
</evidence>
<reference evidence="6 7" key="1">
    <citation type="submission" date="2024-07" db="EMBL/GenBank/DDBJ databases">
        <title>Section-level genome sequencing and comparative genomics of Aspergillus sections Usti and Cavernicolus.</title>
        <authorList>
            <consortium name="Lawrence Berkeley National Laboratory"/>
            <person name="Nybo J.L."/>
            <person name="Vesth T.C."/>
            <person name="Theobald S."/>
            <person name="Frisvad J.C."/>
            <person name="Larsen T.O."/>
            <person name="Kjaerboelling I."/>
            <person name="Rothschild-Mancinelli K."/>
            <person name="Lyhne E.K."/>
            <person name="Kogle M.E."/>
            <person name="Barry K."/>
            <person name="Clum A."/>
            <person name="Na H."/>
            <person name="Ledsgaard L."/>
            <person name="Lin J."/>
            <person name="Lipzen A."/>
            <person name="Kuo A."/>
            <person name="Riley R."/>
            <person name="Mondo S."/>
            <person name="Labutti K."/>
            <person name="Haridas S."/>
            <person name="Pangalinan J."/>
            <person name="Salamov A.A."/>
            <person name="Simmons B.A."/>
            <person name="Magnuson J.K."/>
            <person name="Chen J."/>
            <person name="Drula E."/>
            <person name="Henrissat B."/>
            <person name="Wiebenga A."/>
            <person name="Lubbers R.J."/>
            <person name="Gomes A.C."/>
            <person name="Makela M.R."/>
            <person name="Stajich J."/>
            <person name="Grigoriev I.V."/>
            <person name="Mortensen U.H."/>
            <person name="De Vries R.P."/>
            <person name="Baker S.E."/>
            <person name="Andersen M.R."/>
        </authorList>
    </citation>
    <scope>NUCLEOTIDE SEQUENCE [LARGE SCALE GENOMIC DNA]</scope>
    <source>
        <strain evidence="6 7">CBS 123904</strain>
    </source>
</reference>
<comment type="caution">
    <text evidence="6">The sequence shown here is derived from an EMBL/GenBank/DDBJ whole genome shotgun (WGS) entry which is preliminary data.</text>
</comment>
<dbReference type="PANTHER" id="PTHR48022">
    <property type="entry name" value="PLASTIDIC GLUCOSE TRANSPORTER 4"/>
    <property type="match status" value="1"/>
</dbReference>
<proteinExistence type="predicted"/>
<sequence length="265" mass="29446">MTFAFLPSIRPKGRVLSMGITVSCGLAFMLFGYDQGVFGGILANPAFKEQFNHPDTTVGGQIVSSRKLHAAVRWHQRCRVLSARGAHTLILSAIDSMQWMFWAGMASFVIDRVGRRRLLILGSAGQCLCFAMAALGLGIGTRALNGVAVAFIFLYYVFFGLSFLVIPFMYPAGINSQHTRNVGSAIAMVTNWLGVIGWKFYLVFAITNCVFCPICWYFYVETSGLSLEEIDRGFEIKYYADRSMTYKEATHLENVELSEKAGFEA</sequence>
<feature type="transmembrane region" description="Helical" evidence="5">
    <location>
        <begin position="15"/>
        <end position="33"/>
    </location>
</feature>
<accession>A0ABR4K2Z7</accession>
<evidence type="ECO:0000256" key="2">
    <source>
        <dbReference type="ARBA" id="ARBA00022692"/>
    </source>
</evidence>
<name>A0ABR4K2Z7_9EURO</name>
<dbReference type="InterPro" id="IPR036259">
    <property type="entry name" value="MFS_trans_sf"/>
</dbReference>
<feature type="transmembrane region" description="Helical" evidence="5">
    <location>
        <begin position="118"/>
        <end position="140"/>
    </location>
</feature>
<feature type="transmembrane region" description="Helical" evidence="5">
    <location>
        <begin position="146"/>
        <end position="170"/>
    </location>
</feature>
<evidence type="ECO:0000256" key="3">
    <source>
        <dbReference type="ARBA" id="ARBA00022989"/>
    </source>
</evidence>
<dbReference type="Pfam" id="PF00083">
    <property type="entry name" value="Sugar_tr"/>
    <property type="match status" value="1"/>
</dbReference>
<evidence type="ECO:0000256" key="4">
    <source>
        <dbReference type="ARBA" id="ARBA00023136"/>
    </source>
</evidence>
<dbReference type="SUPFAM" id="SSF103473">
    <property type="entry name" value="MFS general substrate transporter"/>
    <property type="match status" value="1"/>
</dbReference>
<dbReference type="Gene3D" id="1.20.1250.20">
    <property type="entry name" value="MFS general substrate transporter like domains"/>
    <property type="match status" value="1"/>
</dbReference>
<evidence type="ECO:0000256" key="1">
    <source>
        <dbReference type="ARBA" id="ARBA00004141"/>
    </source>
</evidence>
<protein>
    <recommendedName>
        <fullName evidence="8">General substrate transporter</fullName>
    </recommendedName>
</protein>
<keyword evidence="7" id="KW-1185">Reference proteome</keyword>
<dbReference type="PANTHER" id="PTHR48022:SF28">
    <property type="entry name" value="MAJOR FACILITATOR SUPERFAMILY (MFS) PROFILE DOMAIN-CONTAINING PROTEIN-RELATED"/>
    <property type="match status" value="1"/>
</dbReference>